<dbReference type="KEGG" id="rtu:PR017_25000"/>
<dbReference type="Gene3D" id="3.20.20.140">
    <property type="entry name" value="Metal-dependent hydrolases"/>
    <property type="match status" value="1"/>
</dbReference>
<dbReference type="InterPro" id="IPR032466">
    <property type="entry name" value="Metal_Hydrolase"/>
</dbReference>
<keyword evidence="3" id="KW-1185">Reference proteome</keyword>
<sequence>MLVRPVAGLRPRLALPVGAIDSQTHMYLPGFPALPGGPPLPTGDLPTPSQYRQLMSWLGIERVVITQGNSHQRDNGNLIACLAEMGGSARGVAVIDADSTDAELDALAGAGVVGARIMDLPGGAVGLEALEDIDARANSRDWMLAIQFDGSDILTHEPRLARLKSRWVLDHHGKFFAGVEPDGPEVAALKRLIDGGRCWFKFAGCYESSKSGGPDFADIAAVARAISTHAPERIVWGTNWPHNLARCQEQYPDDAALADTVLGWLADDHARKLALVGNPEKLYGFPPAKGTVA</sequence>
<dbReference type="PANTHER" id="PTHR35563">
    <property type="entry name" value="BARREL METAL-DEPENDENT HYDROLASE, PUTATIVE (AFU_ORTHOLOGUE AFUA_1G16240)-RELATED"/>
    <property type="match status" value="1"/>
</dbReference>
<feature type="domain" description="Amidohydrolase-related" evidence="1">
    <location>
        <begin position="20"/>
        <end position="285"/>
    </location>
</feature>
<reference evidence="3" key="2">
    <citation type="journal article" date="2023" name="MicrobiologyOpen">
        <title>Genomics of the tumorigenes clade of the family Rhizobiaceae and description of Rhizobium rhododendri sp. nov.</title>
        <authorList>
            <person name="Kuzmanovic N."/>
            <person name="diCenzo G.C."/>
            <person name="Bunk B."/>
            <person name="Sproeer C."/>
            <person name="Fruehling A."/>
            <person name="Neumann-Schaal M."/>
            <person name="Overmann J."/>
            <person name="Smalla K."/>
        </authorList>
    </citation>
    <scope>NUCLEOTIDE SEQUENCE [LARGE SCALE GENOMIC DNA]</scope>
    <source>
        <strain evidence="3">1078</strain>
        <plasmid evidence="3">unnamed1</plasmid>
    </source>
</reference>
<keyword evidence="2" id="KW-0614">Plasmid</keyword>
<dbReference type="InterPro" id="IPR006680">
    <property type="entry name" value="Amidohydro-rel"/>
</dbReference>
<dbReference type="RefSeq" id="WP_111221504.1">
    <property type="nucleotide sequence ID" value="NZ_CP117258.1"/>
</dbReference>
<name>A0AAF1KUM4_9HYPH</name>
<geneLocation type="plasmid" evidence="2 3">
    <name>unnamed1</name>
</geneLocation>
<protein>
    <submittedName>
        <fullName evidence="2">Amidohydrolase family protein</fullName>
    </submittedName>
</protein>
<dbReference type="GO" id="GO:0016787">
    <property type="term" value="F:hydrolase activity"/>
    <property type="evidence" value="ECO:0007669"/>
    <property type="project" value="InterPro"/>
</dbReference>
<dbReference type="Pfam" id="PF04909">
    <property type="entry name" value="Amidohydro_2"/>
    <property type="match status" value="1"/>
</dbReference>
<dbReference type="AlphaFoldDB" id="A0AAF1KUM4"/>
<dbReference type="Proteomes" id="UP000249499">
    <property type="component" value="Plasmid unnamed1"/>
</dbReference>
<organism evidence="2 3">
    <name type="scientific">Rhizobium tumorigenes</name>
    <dbReference type="NCBI Taxonomy" id="2041385"/>
    <lineage>
        <taxon>Bacteria</taxon>
        <taxon>Pseudomonadati</taxon>
        <taxon>Pseudomonadota</taxon>
        <taxon>Alphaproteobacteria</taxon>
        <taxon>Hyphomicrobiales</taxon>
        <taxon>Rhizobiaceae</taxon>
        <taxon>Rhizobium/Agrobacterium group</taxon>
        <taxon>Rhizobium</taxon>
    </lineage>
</organism>
<reference evidence="2 3" key="1">
    <citation type="journal article" date="2018" name="Sci. Rep.">
        <title>Rhizobium tumorigenes sp. nov., a novel plant tumorigenic bacterium isolated from cane gall tumors on thornless blackberry.</title>
        <authorList>
            <person name="Kuzmanovi N."/>
            <person name="Smalla K."/>
            <person name="Gronow S."/>
            <person name="PuBawska J."/>
        </authorList>
    </citation>
    <scope>NUCLEOTIDE SEQUENCE [LARGE SCALE GENOMIC DNA]</scope>
    <source>
        <strain evidence="2 3">1078</strain>
    </source>
</reference>
<dbReference type="InterPro" id="IPR052358">
    <property type="entry name" value="Aro_Compnd_Degr_Hydrolases"/>
</dbReference>
<dbReference type="EMBL" id="CP117258">
    <property type="protein sequence ID" value="WFR98575.1"/>
    <property type="molecule type" value="Genomic_DNA"/>
</dbReference>
<evidence type="ECO:0000313" key="2">
    <source>
        <dbReference type="EMBL" id="WFR98575.1"/>
    </source>
</evidence>
<evidence type="ECO:0000313" key="3">
    <source>
        <dbReference type="Proteomes" id="UP000249499"/>
    </source>
</evidence>
<evidence type="ECO:0000259" key="1">
    <source>
        <dbReference type="Pfam" id="PF04909"/>
    </source>
</evidence>
<accession>A0AAF1KUM4</accession>
<dbReference type="SUPFAM" id="SSF51556">
    <property type="entry name" value="Metallo-dependent hydrolases"/>
    <property type="match status" value="1"/>
</dbReference>
<gene>
    <name evidence="2" type="ORF">PR017_25000</name>
</gene>
<dbReference type="PANTHER" id="PTHR35563:SF2">
    <property type="entry name" value="BARREL METAL-DEPENDENT HYDROLASE, PUTATIVE (AFU_ORTHOLOGUE AFUA_1G16240)-RELATED"/>
    <property type="match status" value="1"/>
</dbReference>
<proteinExistence type="predicted"/>